<evidence type="ECO:0000256" key="1">
    <source>
        <dbReference type="SAM" id="Phobius"/>
    </source>
</evidence>
<organism evidence="2 3">
    <name type="scientific">Amycolatopsis magusensis</name>
    <dbReference type="NCBI Taxonomy" id="882444"/>
    <lineage>
        <taxon>Bacteria</taxon>
        <taxon>Bacillati</taxon>
        <taxon>Actinomycetota</taxon>
        <taxon>Actinomycetes</taxon>
        <taxon>Pseudonocardiales</taxon>
        <taxon>Pseudonocardiaceae</taxon>
        <taxon>Amycolatopsis</taxon>
    </lineage>
</organism>
<keyword evidence="3" id="KW-1185">Reference proteome</keyword>
<reference evidence="2 3" key="1">
    <citation type="submission" date="2021-03" db="EMBL/GenBank/DDBJ databases">
        <title>Sequencing the genomes of 1000 actinobacteria strains.</title>
        <authorList>
            <person name="Klenk H.-P."/>
        </authorList>
    </citation>
    <scope>NUCLEOTIDE SEQUENCE [LARGE SCALE GENOMIC DNA]</scope>
    <source>
        <strain evidence="2 3">DSM 45510</strain>
    </source>
</reference>
<evidence type="ECO:0000313" key="2">
    <source>
        <dbReference type="EMBL" id="MBP2186015.1"/>
    </source>
</evidence>
<comment type="caution">
    <text evidence="2">The sequence shown here is derived from an EMBL/GenBank/DDBJ whole genome shotgun (WGS) entry which is preliminary data.</text>
</comment>
<dbReference type="Proteomes" id="UP000741013">
    <property type="component" value="Unassembled WGS sequence"/>
</dbReference>
<proteinExistence type="predicted"/>
<protein>
    <submittedName>
        <fullName evidence="2">Uncharacterized protein</fullName>
    </submittedName>
</protein>
<keyword evidence="1" id="KW-1133">Transmembrane helix</keyword>
<feature type="transmembrane region" description="Helical" evidence="1">
    <location>
        <begin position="167"/>
        <end position="188"/>
    </location>
</feature>
<keyword evidence="1" id="KW-0812">Transmembrane</keyword>
<evidence type="ECO:0000313" key="3">
    <source>
        <dbReference type="Proteomes" id="UP000741013"/>
    </source>
</evidence>
<feature type="transmembrane region" description="Helical" evidence="1">
    <location>
        <begin position="75"/>
        <end position="95"/>
    </location>
</feature>
<feature type="transmembrane region" description="Helical" evidence="1">
    <location>
        <begin position="233"/>
        <end position="250"/>
    </location>
</feature>
<accession>A0ABS4Q2V3</accession>
<dbReference type="RefSeq" id="WP_209668830.1">
    <property type="nucleotide sequence ID" value="NZ_JAGGMS010000001.1"/>
</dbReference>
<feature type="transmembrane region" description="Helical" evidence="1">
    <location>
        <begin position="139"/>
        <end position="160"/>
    </location>
</feature>
<keyword evidence="1" id="KW-0472">Membrane</keyword>
<name>A0ABS4Q2V3_9PSEU</name>
<feature type="transmembrane region" description="Helical" evidence="1">
    <location>
        <begin position="107"/>
        <end position="133"/>
    </location>
</feature>
<feature type="transmembrane region" description="Helical" evidence="1">
    <location>
        <begin position="12"/>
        <end position="29"/>
    </location>
</feature>
<sequence>MREPISAGRRDYWVPLVLTAAVLLAGLFVPEPDFGWFAYAPIGEDGLDQSVAHLYAYAPADSAIALRIPQPFDAFGWWPVGALAAFLLTVAWYLFRFRAGNRPSPWRIGLLVVGGSAAILLLSSFGAASWSLIDESGFVNAFVLPLGALGLCGVAWAYFGTGRGRRVAGWLGGVLLGLVVSMLVAMALPGLDDLLVFAAGLLVLAWLERSVLLAAVTVLTVVASIDLAPTPPGLLPALVLLAGAIAALATRRGQWRGERPADTV</sequence>
<dbReference type="EMBL" id="JAGGMS010000001">
    <property type="protein sequence ID" value="MBP2186015.1"/>
    <property type="molecule type" value="Genomic_DNA"/>
</dbReference>
<gene>
    <name evidence="2" type="ORF">JOM49_007541</name>
</gene>